<organism evidence="1">
    <name type="scientific">Tanacetum cinerariifolium</name>
    <name type="common">Dalmatian daisy</name>
    <name type="synonym">Chrysanthemum cinerariifolium</name>
    <dbReference type="NCBI Taxonomy" id="118510"/>
    <lineage>
        <taxon>Eukaryota</taxon>
        <taxon>Viridiplantae</taxon>
        <taxon>Streptophyta</taxon>
        <taxon>Embryophyta</taxon>
        <taxon>Tracheophyta</taxon>
        <taxon>Spermatophyta</taxon>
        <taxon>Magnoliopsida</taxon>
        <taxon>eudicotyledons</taxon>
        <taxon>Gunneridae</taxon>
        <taxon>Pentapetalae</taxon>
        <taxon>asterids</taxon>
        <taxon>campanulids</taxon>
        <taxon>Asterales</taxon>
        <taxon>Asteraceae</taxon>
        <taxon>Asteroideae</taxon>
        <taxon>Anthemideae</taxon>
        <taxon>Anthemidinae</taxon>
        <taxon>Tanacetum</taxon>
    </lineage>
</organism>
<protein>
    <recommendedName>
        <fullName evidence="2">Integrase, catalytic region, zinc finger, CCHC-type, peptidase aspartic, catalytic</fullName>
    </recommendedName>
</protein>
<comment type="caution">
    <text evidence="1">The sequence shown here is derived from an EMBL/GenBank/DDBJ whole genome shotgun (WGS) entry which is preliminary data.</text>
</comment>
<dbReference type="EMBL" id="BKCJ010004791">
    <property type="protein sequence ID" value="GEU63114.1"/>
    <property type="molecule type" value="Genomic_DNA"/>
</dbReference>
<evidence type="ECO:0008006" key="2">
    <source>
        <dbReference type="Google" id="ProtNLM"/>
    </source>
</evidence>
<sequence>MTTLAEHMIVAGADNRPLMLEKTTYNSWQNRMLLYIKRKEHGRMMLNSIEHGPLVYGTIEVDGVTRTKKYEELTDAEKLQDDCDVKATNIILQVIPQQPSVLLTVYPSPAMSQQPQAEFPQLDSGLAVPSFLPDDLPIQETRLPFKMVGLQSNKSRGDMVRVLLIDDLDAFDSDCDEAPLPFKMVGLQSNKSRGDMVRVLLIDDLDAFDSDCDEAPCAKAVLMANLFETESAVAQNTAPTEQQNAVIMSVFEETPNLVAKCNDESIQNKNVNGSLTAKLESLSKNVKDNESLKTTIVVLKTQSKEKEAKYIDKKIDFEKKIKELENIIFKVGQSVQTMHMLMKPQVFYDDTHKQALSSQVERKKVVAVTPMNKTRNVSGSQSKNNTKKNRILPAASSNKKNNTVEVHPRKVMSSSNNMNHVALCNANFKHAVKDANSNFLPVLKEFRSEIQVELPSGVVLVKSCGYLS</sequence>
<accession>A0A6L2LS50</accession>
<proteinExistence type="predicted"/>
<reference evidence="1" key="1">
    <citation type="journal article" date="2019" name="Sci. Rep.">
        <title>Draft genome of Tanacetum cinerariifolium, the natural source of mosquito coil.</title>
        <authorList>
            <person name="Yamashiro T."/>
            <person name="Shiraishi A."/>
            <person name="Satake H."/>
            <person name="Nakayama K."/>
        </authorList>
    </citation>
    <scope>NUCLEOTIDE SEQUENCE</scope>
</reference>
<dbReference type="AlphaFoldDB" id="A0A6L2LS50"/>
<evidence type="ECO:0000313" key="1">
    <source>
        <dbReference type="EMBL" id="GEU63114.1"/>
    </source>
</evidence>
<gene>
    <name evidence="1" type="ORF">Tci_035092</name>
</gene>
<name>A0A6L2LS50_TANCI</name>